<keyword evidence="1" id="KW-0547">Nucleotide-binding</keyword>
<evidence type="ECO:0000259" key="5">
    <source>
        <dbReference type="PROSITE" id="PS51456"/>
    </source>
</evidence>
<evidence type="ECO:0000256" key="3">
    <source>
        <dbReference type="ARBA" id="ARBA00023203"/>
    </source>
</evidence>
<name>A0A3P7LMA2_DIBLA</name>
<dbReference type="InterPro" id="IPR001609">
    <property type="entry name" value="Myosin_head_motor_dom-like"/>
</dbReference>
<gene>
    <name evidence="6" type="ORF">DILT_LOCUS8628</name>
</gene>
<dbReference type="GO" id="GO:0051015">
    <property type="term" value="F:actin filament binding"/>
    <property type="evidence" value="ECO:0007669"/>
    <property type="project" value="TreeGrafter"/>
</dbReference>
<comment type="caution">
    <text evidence="4">Lacks conserved residue(s) required for the propagation of feature annotation.</text>
</comment>
<keyword evidence="7" id="KW-1185">Reference proteome</keyword>
<evidence type="ECO:0000313" key="7">
    <source>
        <dbReference type="Proteomes" id="UP000281553"/>
    </source>
</evidence>
<dbReference type="Proteomes" id="UP000281553">
    <property type="component" value="Unassembled WGS sequence"/>
</dbReference>
<evidence type="ECO:0000256" key="1">
    <source>
        <dbReference type="ARBA" id="ARBA00022741"/>
    </source>
</evidence>
<reference evidence="6 7" key="1">
    <citation type="submission" date="2018-11" db="EMBL/GenBank/DDBJ databases">
        <authorList>
            <consortium name="Pathogen Informatics"/>
        </authorList>
    </citation>
    <scope>NUCLEOTIDE SEQUENCE [LARGE SCALE GENOMIC DNA]</scope>
</reference>
<accession>A0A3P7LMA2</accession>
<comment type="similarity">
    <text evidence="4">Belongs to the TRAFAC class myosin-kinesin ATPase superfamily. Myosin family.</text>
</comment>
<dbReference type="EMBL" id="UYRU01054764">
    <property type="protein sequence ID" value="VDN12797.1"/>
    <property type="molecule type" value="Genomic_DNA"/>
</dbReference>
<keyword evidence="2" id="KW-0067">ATP-binding</keyword>
<dbReference type="Gene3D" id="1.20.120.720">
    <property type="entry name" value="Myosin VI head, motor domain, U50 subdomain"/>
    <property type="match status" value="1"/>
</dbReference>
<dbReference type="Pfam" id="PF00063">
    <property type="entry name" value="Myosin_head"/>
    <property type="match status" value="1"/>
</dbReference>
<dbReference type="GO" id="GO:0016020">
    <property type="term" value="C:membrane"/>
    <property type="evidence" value="ECO:0007669"/>
    <property type="project" value="TreeGrafter"/>
</dbReference>
<dbReference type="GO" id="GO:0000146">
    <property type="term" value="F:microfilament motor activity"/>
    <property type="evidence" value="ECO:0007669"/>
    <property type="project" value="TreeGrafter"/>
</dbReference>
<evidence type="ECO:0000256" key="4">
    <source>
        <dbReference type="PROSITE-ProRule" id="PRU00782"/>
    </source>
</evidence>
<evidence type="ECO:0000256" key="2">
    <source>
        <dbReference type="ARBA" id="ARBA00022840"/>
    </source>
</evidence>
<dbReference type="GO" id="GO:0005524">
    <property type="term" value="F:ATP binding"/>
    <property type="evidence" value="ECO:0007669"/>
    <property type="project" value="UniProtKB-KW"/>
</dbReference>
<dbReference type="AlphaFoldDB" id="A0A3P7LMA2"/>
<keyword evidence="4" id="KW-0505">Motor protein</keyword>
<dbReference type="PANTHER" id="PTHR13140:SF706">
    <property type="entry name" value="DILUTE CLASS UNCONVENTIONAL MYOSIN, ISOFORM C"/>
    <property type="match status" value="1"/>
</dbReference>
<dbReference type="GO" id="GO:0016459">
    <property type="term" value="C:myosin complex"/>
    <property type="evidence" value="ECO:0007669"/>
    <property type="project" value="UniProtKB-KW"/>
</dbReference>
<dbReference type="PROSITE" id="PS51456">
    <property type="entry name" value="MYOSIN_MOTOR"/>
    <property type="match status" value="1"/>
</dbReference>
<dbReference type="InterPro" id="IPR027417">
    <property type="entry name" value="P-loop_NTPase"/>
</dbReference>
<proteinExistence type="inferred from homology"/>
<organism evidence="6 7">
    <name type="scientific">Dibothriocephalus latus</name>
    <name type="common">Fish tapeworm</name>
    <name type="synonym">Diphyllobothrium latum</name>
    <dbReference type="NCBI Taxonomy" id="60516"/>
    <lineage>
        <taxon>Eukaryota</taxon>
        <taxon>Metazoa</taxon>
        <taxon>Spiralia</taxon>
        <taxon>Lophotrochozoa</taxon>
        <taxon>Platyhelminthes</taxon>
        <taxon>Cestoda</taxon>
        <taxon>Eucestoda</taxon>
        <taxon>Diphyllobothriidea</taxon>
        <taxon>Diphyllobothriidae</taxon>
        <taxon>Dibothriocephalus</taxon>
    </lineage>
</organism>
<dbReference type="GO" id="GO:0007015">
    <property type="term" value="P:actin filament organization"/>
    <property type="evidence" value="ECO:0007669"/>
    <property type="project" value="TreeGrafter"/>
</dbReference>
<evidence type="ECO:0000313" key="6">
    <source>
        <dbReference type="EMBL" id="VDN12797.1"/>
    </source>
</evidence>
<keyword evidence="3 4" id="KW-0009">Actin-binding</keyword>
<dbReference type="Gene3D" id="1.10.10.820">
    <property type="match status" value="1"/>
</dbReference>
<protein>
    <recommendedName>
        <fullName evidence="5">Myosin motor domain-containing protein</fullName>
    </recommendedName>
</protein>
<dbReference type="SUPFAM" id="SSF52540">
    <property type="entry name" value="P-loop containing nucleoside triphosphate hydrolases"/>
    <property type="match status" value="1"/>
</dbReference>
<dbReference type="OrthoDB" id="6108017at2759"/>
<dbReference type="GO" id="GO:0005737">
    <property type="term" value="C:cytoplasm"/>
    <property type="evidence" value="ECO:0007669"/>
    <property type="project" value="TreeGrafter"/>
</dbReference>
<keyword evidence="4" id="KW-0518">Myosin</keyword>
<dbReference type="PANTHER" id="PTHR13140">
    <property type="entry name" value="MYOSIN"/>
    <property type="match status" value="1"/>
</dbReference>
<feature type="domain" description="Myosin motor" evidence="5">
    <location>
        <begin position="1"/>
        <end position="185"/>
    </location>
</feature>
<sequence>MLTMVVAPTARVCLNADGNSPTKGTPKKGPCADLDSPDERNYHGFYQLLCAVGDTQCRRAHPFLDQLGLFEANSGRADLISRYHYVNQGGNGPVDGIDDVEEFLETIKSMQSLDFTNEEIEVVFTILAALLHFGNVNYDQTPDEEAFIAVRCACILLSIYKSSLLKNNLLTTSGKFFALKLQEFT</sequence>